<dbReference type="Proteomes" id="UP000006671">
    <property type="component" value="Unassembled WGS sequence"/>
</dbReference>
<keyword evidence="4" id="KW-1185">Reference proteome</keyword>
<evidence type="ECO:0000256" key="2">
    <source>
        <dbReference type="ARBA" id="ARBA00023002"/>
    </source>
</evidence>
<dbReference type="EMBL" id="GG738936">
    <property type="protein sequence ID" value="EFC36182.1"/>
    <property type="molecule type" value="Genomic_DNA"/>
</dbReference>
<dbReference type="RefSeq" id="XP_002668926.1">
    <property type="nucleotide sequence ID" value="XM_002668880.1"/>
</dbReference>
<dbReference type="PANTHER" id="PTHR24320">
    <property type="entry name" value="RETINOL DEHYDROGENASE"/>
    <property type="match status" value="1"/>
</dbReference>
<dbReference type="GO" id="GO:0016491">
    <property type="term" value="F:oxidoreductase activity"/>
    <property type="evidence" value="ECO:0007669"/>
    <property type="project" value="UniProtKB-KW"/>
</dbReference>
<dbReference type="STRING" id="5762.D2W418"/>
<accession>D2W418</accession>
<dbReference type="InParanoid" id="D2W418"/>
<dbReference type="InterPro" id="IPR002347">
    <property type="entry name" value="SDR_fam"/>
</dbReference>
<dbReference type="Pfam" id="PF00106">
    <property type="entry name" value="adh_short"/>
    <property type="match status" value="1"/>
</dbReference>
<dbReference type="InterPro" id="IPR036291">
    <property type="entry name" value="NAD(P)-bd_dom_sf"/>
</dbReference>
<protein>
    <submittedName>
        <fullName evidence="3">Predicted protein</fullName>
    </submittedName>
</protein>
<comment type="similarity">
    <text evidence="1">Belongs to the short-chain dehydrogenases/reductases (SDR) family.</text>
</comment>
<dbReference type="KEGG" id="ngr:NAEGRDRAFT_82290"/>
<dbReference type="PRINTS" id="PR00081">
    <property type="entry name" value="GDHRDH"/>
</dbReference>
<dbReference type="Gene3D" id="3.40.50.720">
    <property type="entry name" value="NAD(P)-binding Rossmann-like Domain"/>
    <property type="match status" value="1"/>
</dbReference>
<dbReference type="GeneID" id="8860868"/>
<evidence type="ECO:0000256" key="1">
    <source>
        <dbReference type="ARBA" id="ARBA00006484"/>
    </source>
</evidence>
<evidence type="ECO:0000313" key="4">
    <source>
        <dbReference type="Proteomes" id="UP000006671"/>
    </source>
</evidence>
<dbReference type="OrthoDB" id="191139at2759"/>
<reference evidence="3 4" key="1">
    <citation type="journal article" date="2010" name="Cell">
        <title>The genome of Naegleria gruberi illuminates early eukaryotic versatility.</title>
        <authorList>
            <person name="Fritz-Laylin L.K."/>
            <person name="Prochnik S.E."/>
            <person name="Ginger M.L."/>
            <person name="Dacks J.B."/>
            <person name="Carpenter M.L."/>
            <person name="Field M.C."/>
            <person name="Kuo A."/>
            <person name="Paredez A."/>
            <person name="Chapman J."/>
            <person name="Pham J."/>
            <person name="Shu S."/>
            <person name="Neupane R."/>
            <person name="Cipriano M."/>
            <person name="Mancuso J."/>
            <person name="Tu H."/>
            <person name="Salamov A."/>
            <person name="Lindquist E."/>
            <person name="Shapiro H."/>
            <person name="Lucas S."/>
            <person name="Grigoriev I.V."/>
            <person name="Cande W.Z."/>
            <person name="Fulton C."/>
            <person name="Rokhsar D.S."/>
            <person name="Dawson S.C."/>
        </authorList>
    </citation>
    <scope>NUCLEOTIDE SEQUENCE [LARGE SCALE GENOMIC DNA]</scope>
    <source>
        <strain evidence="3 4">NEG-M</strain>
    </source>
</reference>
<dbReference type="OMA" id="NTTWCAT"/>
<sequence length="307" mass="33979">MSQQANSPLTVPLRFKGDKVVIITGASDGIGKAAVTHLVEMGAHVILACRSEDKAMKVMEEIRNKTANKDAMMQFIPLDLSDLESVRNFARKFLEKNLPIHALVCNAGVWEVERKKTKQQFENTYGINHLGHFLLVNLLLDKLKESAPSRIIILSSKIHSSGDAKELLSDPNYEKPSSYSGKQTYANSKLANLLFAYKLVRNLNEGSSIPQSGVSVIAMHPGVVNTQIFAGLLGSFSSIIGGLFFDTPEHASLSVVFHAVHPDQNGVTGFKYYEQWKEKKSIADSFNEKYQDDLWEMSVKHVGGLTL</sequence>
<evidence type="ECO:0000313" key="3">
    <source>
        <dbReference type="EMBL" id="EFC36182.1"/>
    </source>
</evidence>
<dbReference type="VEuPathDB" id="AmoebaDB:NAEGRDRAFT_82290"/>
<organism evidence="4">
    <name type="scientific">Naegleria gruberi</name>
    <name type="common">Amoeba</name>
    <dbReference type="NCBI Taxonomy" id="5762"/>
    <lineage>
        <taxon>Eukaryota</taxon>
        <taxon>Discoba</taxon>
        <taxon>Heterolobosea</taxon>
        <taxon>Tetramitia</taxon>
        <taxon>Eutetramitia</taxon>
        <taxon>Vahlkampfiidae</taxon>
        <taxon>Naegleria</taxon>
    </lineage>
</organism>
<dbReference type="PANTHER" id="PTHR24320:SF152">
    <property type="entry name" value="SHORT-CHAIN DEHYDROGENASE_REDUCTASE FAMILY PROTEIN"/>
    <property type="match status" value="1"/>
</dbReference>
<gene>
    <name evidence="3" type="ORF">NAEGRDRAFT_82290</name>
</gene>
<dbReference type="SUPFAM" id="SSF51735">
    <property type="entry name" value="NAD(P)-binding Rossmann-fold domains"/>
    <property type="match status" value="1"/>
</dbReference>
<dbReference type="AlphaFoldDB" id="D2W418"/>
<name>D2W418_NAEGR</name>
<dbReference type="eggNOG" id="KOG1208">
    <property type="taxonomic scope" value="Eukaryota"/>
</dbReference>
<keyword evidence="2" id="KW-0560">Oxidoreductase</keyword>
<proteinExistence type="inferred from homology"/>